<dbReference type="EC" id="7.2.2.21" evidence="14"/>
<dbReference type="PRINTS" id="PR00941">
    <property type="entry name" value="CDATPASE"/>
</dbReference>
<proteinExistence type="inferred from homology"/>
<evidence type="ECO:0000256" key="5">
    <source>
        <dbReference type="ARBA" id="ARBA00022553"/>
    </source>
</evidence>
<evidence type="ECO:0000256" key="11">
    <source>
        <dbReference type="ARBA" id="ARBA00022989"/>
    </source>
</evidence>
<evidence type="ECO:0000256" key="6">
    <source>
        <dbReference type="ARBA" id="ARBA00022692"/>
    </source>
</evidence>
<dbReference type="EMBL" id="JASBQV010000035">
    <property type="protein sequence ID" value="MDI3236289.1"/>
    <property type="molecule type" value="Genomic_DNA"/>
</dbReference>
<dbReference type="RefSeq" id="WP_282357298.1">
    <property type="nucleotide sequence ID" value="NZ_JASBQV010000035.1"/>
</dbReference>
<evidence type="ECO:0000256" key="8">
    <source>
        <dbReference type="ARBA" id="ARBA00022741"/>
    </source>
</evidence>
<keyword evidence="16" id="KW-1003">Cell membrane</keyword>
<dbReference type="InterPro" id="IPR036163">
    <property type="entry name" value="HMA_dom_sf"/>
</dbReference>
<dbReference type="Pfam" id="PF00702">
    <property type="entry name" value="Hydrolase"/>
    <property type="match status" value="1"/>
</dbReference>
<evidence type="ECO:0000256" key="10">
    <source>
        <dbReference type="ARBA" id="ARBA00022967"/>
    </source>
</evidence>
<evidence type="ECO:0000256" key="13">
    <source>
        <dbReference type="ARBA" id="ARBA00023136"/>
    </source>
</evidence>
<keyword evidence="3" id="KW-0813">Transport</keyword>
<dbReference type="Gene3D" id="3.40.1110.10">
    <property type="entry name" value="Calcium-transporting ATPase, cytoplasmic domain N"/>
    <property type="match status" value="1"/>
</dbReference>
<dbReference type="Gene3D" id="2.70.150.10">
    <property type="entry name" value="Calcium-transporting ATPase, cytoplasmic transduction domain A"/>
    <property type="match status" value="1"/>
</dbReference>
<dbReference type="CDD" id="cd07548">
    <property type="entry name" value="P-type_ATPase-Cd_Zn_Co_like"/>
    <property type="match status" value="1"/>
</dbReference>
<comment type="similarity">
    <text evidence="2 16">Belongs to the cation transport ATPase (P-type) (TC 3.A.3) family. Type IB subfamily.</text>
</comment>
<keyword evidence="19" id="KW-1185">Reference proteome</keyword>
<gene>
    <name evidence="18" type="ORF">QK289_14845</name>
</gene>
<dbReference type="PANTHER" id="PTHR48085">
    <property type="entry name" value="CADMIUM/ZINC-TRANSPORTING ATPASE HMA2-RELATED"/>
    <property type="match status" value="1"/>
</dbReference>
<protein>
    <recommendedName>
        <fullName evidence="14">Cd(2+)-exporting ATPase</fullName>
        <ecNumber evidence="14">7.2.2.21</ecNumber>
    </recommendedName>
</protein>
<evidence type="ECO:0000256" key="16">
    <source>
        <dbReference type="RuleBase" id="RU362081"/>
    </source>
</evidence>
<evidence type="ECO:0000256" key="14">
    <source>
        <dbReference type="ARBA" id="ARBA00039103"/>
    </source>
</evidence>
<accession>A0ABT6R5P6</accession>
<evidence type="ECO:0000259" key="17">
    <source>
        <dbReference type="PROSITE" id="PS50846"/>
    </source>
</evidence>
<keyword evidence="4" id="KW-0104">Cadmium</keyword>
<dbReference type="Gene3D" id="3.40.50.1000">
    <property type="entry name" value="HAD superfamily/HAD-like"/>
    <property type="match status" value="1"/>
</dbReference>
<dbReference type="SFLD" id="SFLDG00002">
    <property type="entry name" value="C1.7:_P-type_atpase_like"/>
    <property type="match status" value="1"/>
</dbReference>
<comment type="catalytic activity">
    <reaction evidence="15">
        <text>Cd(2+)(in) + ATP + H2O = Cd(2+)(out) + ADP + phosphate + H(+)</text>
        <dbReference type="Rhea" id="RHEA:12132"/>
        <dbReference type="ChEBI" id="CHEBI:15377"/>
        <dbReference type="ChEBI" id="CHEBI:15378"/>
        <dbReference type="ChEBI" id="CHEBI:30616"/>
        <dbReference type="ChEBI" id="CHEBI:43474"/>
        <dbReference type="ChEBI" id="CHEBI:48775"/>
        <dbReference type="ChEBI" id="CHEBI:456216"/>
        <dbReference type="EC" id="7.2.2.21"/>
    </reaction>
</comment>
<keyword evidence="5" id="KW-0597">Phosphoprotein</keyword>
<keyword evidence="11 16" id="KW-1133">Transmembrane helix</keyword>
<dbReference type="CDD" id="cd00371">
    <property type="entry name" value="HMA"/>
    <property type="match status" value="1"/>
</dbReference>
<evidence type="ECO:0000256" key="7">
    <source>
        <dbReference type="ARBA" id="ARBA00022723"/>
    </source>
</evidence>
<dbReference type="PANTHER" id="PTHR48085:SF5">
    <property type="entry name" value="CADMIUM_ZINC-TRANSPORTING ATPASE HMA4-RELATED"/>
    <property type="match status" value="1"/>
</dbReference>
<dbReference type="InterPro" id="IPR008250">
    <property type="entry name" value="ATPase_P-typ_transduc_dom_A_sf"/>
</dbReference>
<dbReference type="Gene3D" id="3.30.70.100">
    <property type="match status" value="1"/>
</dbReference>
<dbReference type="NCBIfam" id="TIGR01512">
    <property type="entry name" value="ATPase-IB2_Cd"/>
    <property type="match status" value="1"/>
</dbReference>
<dbReference type="InterPro" id="IPR027256">
    <property type="entry name" value="P-typ_ATPase_IB"/>
</dbReference>
<evidence type="ECO:0000256" key="9">
    <source>
        <dbReference type="ARBA" id="ARBA00022840"/>
    </source>
</evidence>
<dbReference type="InterPro" id="IPR001757">
    <property type="entry name" value="P_typ_ATPase"/>
</dbReference>
<dbReference type="SUPFAM" id="SSF55008">
    <property type="entry name" value="HMA, heavy metal-associated domain"/>
    <property type="match status" value="1"/>
</dbReference>
<dbReference type="Proteomes" id="UP001243286">
    <property type="component" value="Unassembled WGS sequence"/>
</dbReference>
<keyword evidence="10" id="KW-1278">Translocase</keyword>
<feature type="transmembrane region" description="Helical" evidence="16">
    <location>
        <begin position="359"/>
        <end position="380"/>
    </location>
</feature>
<evidence type="ECO:0000256" key="12">
    <source>
        <dbReference type="ARBA" id="ARBA00023065"/>
    </source>
</evidence>
<dbReference type="InterPro" id="IPR023298">
    <property type="entry name" value="ATPase_P-typ_TM_dom_sf"/>
</dbReference>
<feature type="transmembrane region" description="Helical" evidence="16">
    <location>
        <begin position="327"/>
        <end position="347"/>
    </location>
</feature>
<dbReference type="SUPFAM" id="SSF81665">
    <property type="entry name" value="Calcium ATPase, transmembrane domain M"/>
    <property type="match status" value="1"/>
</dbReference>
<dbReference type="PROSITE" id="PS00154">
    <property type="entry name" value="ATPASE_E1_E2"/>
    <property type="match status" value="1"/>
</dbReference>
<keyword evidence="12" id="KW-0406">Ion transport</keyword>
<dbReference type="SUPFAM" id="SSF81653">
    <property type="entry name" value="Calcium ATPase, transduction domain A"/>
    <property type="match status" value="1"/>
</dbReference>
<dbReference type="InterPro" id="IPR036412">
    <property type="entry name" value="HAD-like_sf"/>
</dbReference>
<reference evidence="18 19" key="1">
    <citation type="submission" date="2023-04" db="EMBL/GenBank/DDBJ databases">
        <title>Antarctic isolates genomes.</title>
        <authorList>
            <person name="Dimov S.G."/>
        </authorList>
    </citation>
    <scope>NUCLEOTIDE SEQUENCE [LARGE SCALE GENOMIC DNA]</scope>
    <source>
        <strain evidence="18 19">AL19</strain>
    </source>
</reference>
<keyword evidence="7 16" id="KW-0479">Metal-binding</keyword>
<dbReference type="InterPro" id="IPR044492">
    <property type="entry name" value="P_typ_ATPase_HD_dom"/>
</dbReference>
<feature type="transmembrane region" description="Helical" evidence="16">
    <location>
        <begin position="658"/>
        <end position="680"/>
    </location>
</feature>
<keyword evidence="9 16" id="KW-0067">ATP-binding</keyword>
<keyword evidence="8 16" id="KW-0547">Nucleotide-binding</keyword>
<feature type="domain" description="HMA" evidence="17">
    <location>
        <begin position="4"/>
        <end position="73"/>
    </location>
</feature>
<dbReference type="SFLD" id="SFLDF00027">
    <property type="entry name" value="p-type_atpase"/>
    <property type="match status" value="1"/>
</dbReference>
<comment type="subcellular location">
    <subcellularLocation>
        <location evidence="16">Cell membrane</location>
    </subcellularLocation>
    <subcellularLocation>
        <location evidence="1">Membrane</location>
        <topology evidence="1">Multi-pass membrane protein</topology>
    </subcellularLocation>
</comment>
<evidence type="ECO:0000313" key="18">
    <source>
        <dbReference type="EMBL" id="MDI3236289.1"/>
    </source>
</evidence>
<dbReference type="PRINTS" id="PR00119">
    <property type="entry name" value="CATATPASE"/>
</dbReference>
<evidence type="ECO:0000256" key="1">
    <source>
        <dbReference type="ARBA" id="ARBA00004141"/>
    </source>
</evidence>
<keyword evidence="13 16" id="KW-0472">Membrane</keyword>
<sequence length="707" mass="77542">MEAKTERLQITGIDCANCAAKVERGVASVTGVEQADLDFAGQKLYLTYEKDVATDDTYQAVVERIQQLEPGVQVIRTASAEAVDPHQQGNHDHSHQHDHGPFLNRTKKIQYSIGMISFISAFFVPGSIDLLFFAVAYFLIGWDVLRTAVRNIRHGQVFDENFLMVIATVGAFLIGEYPEAVAVMLFYQVGEFFQHRAVDQSRKSIARLMDIRPDVATLEDGRRVRPEQVDIGQRILVRAGEKIPLDGIVLEGEAFIDTTALTGESVPRRVRPTEPILAGTINTDGHLLIQVDRRYSESTVAKILDLVENASRHKAPTEKFITRFARVYTPIVVVIATLLAIVPPLVLNGATWEEWIYRALVFLVISCPCALVISIPLGFFSGIGAASKRGILVKGGNHLEALQQLDTIVFDKTGTLTEGVFEVVELQAVNGSDEELLRVAATVEQHSNHPIAKSIQRMYAPSGSVPTAVQDYQEVAGSGVTGRFGTDQIQAGNARWFKELGLTPLNQTEDGTYVHVAQNDSYLGYIRIADRIKETTVEALHELKALGIRQTIMLTGDRRETAERIGQQIGMTQVKAELLPDQKVEQLEAILRQAKGRVAFVGDGINDAPVLTRADVGIAMGGLGSDVAIEAADVVLMTDEPKQLVEAIRIARATRRIVYQNIAFALGVKGIFLLLGAFGIATMWEAVFADVGVTVLAVLNAMRILRK</sequence>
<dbReference type="InterPro" id="IPR006121">
    <property type="entry name" value="HMA_dom"/>
</dbReference>
<comment type="caution">
    <text evidence="18">The sequence shown here is derived from an EMBL/GenBank/DDBJ whole genome shotgun (WGS) entry which is preliminary data.</text>
</comment>
<dbReference type="InterPro" id="IPR023214">
    <property type="entry name" value="HAD_sf"/>
</dbReference>
<evidence type="ECO:0000256" key="15">
    <source>
        <dbReference type="ARBA" id="ARBA00049338"/>
    </source>
</evidence>
<dbReference type="Pfam" id="PF00403">
    <property type="entry name" value="HMA"/>
    <property type="match status" value="1"/>
</dbReference>
<organism evidence="18 19">
    <name type="scientific">Exiguobacterium antarcticum</name>
    <dbReference type="NCBI Taxonomy" id="132920"/>
    <lineage>
        <taxon>Bacteria</taxon>
        <taxon>Bacillati</taxon>
        <taxon>Bacillota</taxon>
        <taxon>Bacilli</taxon>
        <taxon>Bacillales</taxon>
        <taxon>Bacillales Family XII. Incertae Sedis</taxon>
        <taxon>Exiguobacterium</taxon>
    </lineage>
</organism>
<dbReference type="InterPro" id="IPR059000">
    <property type="entry name" value="ATPase_P-type_domA"/>
</dbReference>
<dbReference type="SFLD" id="SFLDS00003">
    <property type="entry name" value="Haloacid_Dehalogenase"/>
    <property type="match status" value="1"/>
</dbReference>
<dbReference type="Pfam" id="PF00122">
    <property type="entry name" value="E1-E2_ATPase"/>
    <property type="match status" value="1"/>
</dbReference>
<feature type="transmembrane region" description="Helical" evidence="16">
    <location>
        <begin position="115"/>
        <end position="142"/>
    </location>
</feature>
<evidence type="ECO:0000256" key="4">
    <source>
        <dbReference type="ARBA" id="ARBA00022539"/>
    </source>
</evidence>
<dbReference type="InterPro" id="IPR051014">
    <property type="entry name" value="Cation_Transport_ATPase_IB"/>
</dbReference>
<feature type="transmembrane region" description="Helical" evidence="16">
    <location>
        <begin position="162"/>
        <end position="187"/>
    </location>
</feature>
<name>A0ABT6R5P6_9BACL</name>
<evidence type="ECO:0000313" key="19">
    <source>
        <dbReference type="Proteomes" id="UP001243286"/>
    </source>
</evidence>
<dbReference type="NCBIfam" id="TIGR01494">
    <property type="entry name" value="ATPase_P-type"/>
    <property type="match status" value="2"/>
</dbReference>
<dbReference type="PROSITE" id="PS50846">
    <property type="entry name" value="HMA_2"/>
    <property type="match status" value="1"/>
</dbReference>
<evidence type="ECO:0000256" key="3">
    <source>
        <dbReference type="ARBA" id="ARBA00022448"/>
    </source>
</evidence>
<dbReference type="NCBIfam" id="TIGR01525">
    <property type="entry name" value="ATPase-IB_hvy"/>
    <property type="match status" value="1"/>
</dbReference>
<dbReference type="SUPFAM" id="SSF56784">
    <property type="entry name" value="HAD-like"/>
    <property type="match status" value="1"/>
</dbReference>
<feature type="transmembrane region" description="Helical" evidence="16">
    <location>
        <begin position="686"/>
        <end position="705"/>
    </location>
</feature>
<evidence type="ECO:0000256" key="2">
    <source>
        <dbReference type="ARBA" id="ARBA00006024"/>
    </source>
</evidence>
<dbReference type="InterPro" id="IPR023299">
    <property type="entry name" value="ATPase_P-typ_cyto_dom_N"/>
</dbReference>
<keyword evidence="6 16" id="KW-0812">Transmembrane</keyword>
<dbReference type="InterPro" id="IPR018303">
    <property type="entry name" value="ATPase_P-typ_P_site"/>
</dbReference>